<dbReference type="InterPro" id="IPR036271">
    <property type="entry name" value="Tet_transcr_reg_TetR-rel_C_sf"/>
</dbReference>
<evidence type="ECO:0000313" key="6">
    <source>
        <dbReference type="EMBL" id="WIW94640.1"/>
    </source>
</evidence>
<reference evidence="6 7" key="1">
    <citation type="submission" date="2023-06" db="EMBL/GenBank/DDBJ databases">
        <title>Altererythrobacter rubellus NBRC 112769 genome.</title>
        <authorList>
            <person name="Zhang K."/>
        </authorList>
    </citation>
    <scope>NUCLEOTIDE SEQUENCE [LARGE SCALE GENOMIC DNA]</scope>
    <source>
        <strain evidence="6 7">NBRC 112769</strain>
    </source>
</reference>
<keyword evidence="1" id="KW-0805">Transcription regulation</keyword>
<dbReference type="PANTHER" id="PTHR30055">
    <property type="entry name" value="HTH-TYPE TRANSCRIPTIONAL REGULATOR RUTR"/>
    <property type="match status" value="1"/>
</dbReference>
<protein>
    <submittedName>
        <fullName evidence="6">TetR/AcrR family transcriptional regulator</fullName>
    </submittedName>
</protein>
<dbReference type="PANTHER" id="PTHR30055:SF234">
    <property type="entry name" value="HTH-TYPE TRANSCRIPTIONAL REGULATOR BETI"/>
    <property type="match status" value="1"/>
</dbReference>
<keyword evidence="2 4" id="KW-0238">DNA-binding</keyword>
<keyword evidence="3" id="KW-0804">Transcription</keyword>
<dbReference type="SUPFAM" id="SSF46689">
    <property type="entry name" value="Homeodomain-like"/>
    <property type="match status" value="1"/>
</dbReference>
<keyword evidence="7" id="KW-1185">Reference proteome</keyword>
<proteinExistence type="predicted"/>
<dbReference type="GO" id="GO:0000976">
    <property type="term" value="F:transcription cis-regulatory region binding"/>
    <property type="evidence" value="ECO:0007669"/>
    <property type="project" value="TreeGrafter"/>
</dbReference>
<evidence type="ECO:0000256" key="1">
    <source>
        <dbReference type="ARBA" id="ARBA00023015"/>
    </source>
</evidence>
<evidence type="ECO:0000256" key="2">
    <source>
        <dbReference type="ARBA" id="ARBA00023125"/>
    </source>
</evidence>
<gene>
    <name evidence="6" type="ORF">QQX03_06525</name>
</gene>
<accession>A0A9Y2B7S6</accession>
<feature type="DNA-binding region" description="H-T-H motif" evidence="4">
    <location>
        <begin position="35"/>
        <end position="54"/>
    </location>
</feature>
<dbReference type="EMBL" id="CP127221">
    <property type="protein sequence ID" value="WIW94640.1"/>
    <property type="molecule type" value="Genomic_DNA"/>
</dbReference>
<dbReference type="PROSITE" id="PS50977">
    <property type="entry name" value="HTH_TETR_2"/>
    <property type="match status" value="1"/>
</dbReference>
<dbReference type="Gene3D" id="1.10.357.10">
    <property type="entry name" value="Tetracycline Repressor, domain 2"/>
    <property type="match status" value="1"/>
</dbReference>
<dbReference type="RefSeq" id="WP_285974956.1">
    <property type="nucleotide sequence ID" value="NZ_CP127221.1"/>
</dbReference>
<dbReference type="Gene3D" id="1.10.10.60">
    <property type="entry name" value="Homeodomain-like"/>
    <property type="match status" value="1"/>
</dbReference>
<organism evidence="6 7">
    <name type="scientific">Altererythrobacter rubellus</name>
    <dbReference type="NCBI Taxonomy" id="2173831"/>
    <lineage>
        <taxon>Bacteria</taxon>
        <taxon>Pseudomonadati</taxon>
        <taxon>Pseudomonadota</taxon>
        <taxon>Alphaproteobacteria</taxon>
        <taxon>Sphingomonadales</taxon>
        <taxon>Erythrobacteraceae</taxon>
        <taxon>Altererythrobacter</taxon>
    </lineage>
</organism>
<dbReference type="Proteomes" id="UP001231445">
    <property type="component" value="Chromosome"/>
</dbReference>
<dbReference type="InterPro" id="IPR009057">
    <property type="entry name" value="Homeodomain-like_sf"/>
</dbReference>
<evidence type="ECO:0000256" key="3">
    <source>
        <dbReference type="ARBA" id="ARBA00023163"/>
    </source>
</evidence>
<dbReference type="PRINTS" id="PR00455">
    <property type="entry name" value="HTHTETR"/>
</dbReference>
<evidence type="ECO:0000259" key="5">
    <source>
        <dbReference type="PROSITE" id="PS50977"/>
    </source>
</evidence>
<dbReference type="SUPFAM" id="SSF48498">
    <property type="entry name" value="Tetracyclin repressor-like, C-terminal domain"/>
    <property type="match status" value="1"/>
</dbReference>
<dbReference type="GO" id="GO:0003700">
    <property type="term" value="F:DNA-binding transcription factor activity"/>
    <property type="evidence" value="ECO:0007669"/>
    <property type="project" value="TreeGrafter"/>
</dbReference>
<dbReference type="Pfam" id="PF00440">
    <property type="entry name" value="TetR_N"/>
    <property type="match status" value="1"/>
</dbReference>
<dbReference type="KEGG" id="arue:QQX03_06525"/>
<feature type="domain" description="HTH tetR-type" evidence="5">
    <location>
        <begin position="12"/>
        <end position="72"/>
    </location>
</feature>
<name>A0A9Y2B7S6_9SPHN</name>
<sequence length="203" mass="22157">MKRGRPPGSSAEATRQRLLLAAARYFSSAEYSEVSLQDIAAECGITGAAIYNHFSSKEELFASVAEHMMKVNGKAIQQAIADHTEWRSMLRAVLRLICKDTTGWFRFTLLVPAVQLKMMQKPEKFASLLTLRAVYVDCFRQIVDCAVAAGDLPQATSKAAAAELLLAFTFNGLGAVIAHRTSDEEVAELVHHAAILLGFAKQA</sequence>
<dbReference type="InterPro" id="IPR050109">
    <property type="entry name" value="HTH-type_TetR-like_transc_reg"/>
</dbReference>
<evidence type="ECO:0000313" key="7">
    <source>
        <dbReference type="Proteomes" id="UP001231445"/>
    </source>
</evidence>
<evidence type="ECO:0000256" key="4">
    <source>
        <dbReference type="PROSITE-ProRule" id="PRU00335"/>
    </source>
</evidence>
<dbReference type="AlphaFoldDB" id="A0A9Y2B7S6"/>
<dbReference type="InterPro" id="IPR001647">
    <property type="entry name" value="HTH_TetR"/>
</dbReference>